<name>A0A844AR64_9BURK</name>
<keyword evidence="2" id="KW-1185">Reference proteome</keyword>
<protein>
    <submittedName>
        <fullName evidence="1">PqqD family peptide modification chaperone</fullName>
    </submittedName>
</protein>
<gene>
    <name evidence="1" type="ORF">GHT07_06005</name>
</gene>
<reference evidence="1 2" key="1">
    <citation type="submission" date="2019-11" db="EMBL/GenBank/DDBJ databases">
        <title>Caenimonas koreensis gen. nov., sp. nov., isolated from activated sludge.</title>
        <authorList>
            <person name="Seung H.R."/>
        </authorList>
    </citation>
    <scope>NUCLEOTIDE SEQUENCE [LARGE SCALE GENOMIC DNA]</scope>
    <source>
        <strain evidence="1 2">EMB320</strain>
    </source>
</reference>
<dbReference type="InterPro" id="IPR008792">
    <property type="entry name" value="PQQD"/>
</dbReference>
<sequence>MSIEGTVTIPKQVMARRVGEEVVLLDLLTGTYFGLDPVGSRVWDLLAAGHSLAQVSGVVIDEYDVTPEAFGKDLEALLRDLQARGLIAIKTAT</sequence>
<proteinExistence type="predicted"/>
<dbReference type="EMBL" id="WJBU01000005">
    <property type="protein sequence ID" value="MRD46820.1"/>
    <property type="molecule type" value="Genomic_DNA"/>
</dbReference>
<dbReference type="AlphaFoldDB" id="A0A844AR64"/>
<comment type="caution">
    <text evidence="1">The sequence shown here is derived from an EMBL/GenBank/DDBJ whole genome shotgun (WGS) entry which is preliminary data.</text>
</comment>
<organism evidence="1 2">
    <name type="scientific">Caenimonas koreensis DSM 17982</name>
    <dbReference type="NCBI Taxonomy" id="1121255"/>
    <lineage>
        <taxon>Bacteria</taxon>
        <taxon>Pseudomonadati</taxon>
        <taxon>Pseudomonadota</taxon>
        <taxon>Betaproteobacteria</taxon>
        <taxon>Burkholderiales</taxon>
        <taxon>Comamonadaceae</taxon>
        <taxon>Caenimonas</taxon>
    </lineage>
</organism>
<dbReference type="Pfam" id="PF05402">
    <property type="entry name" value="PqqD"/>
    <property type="match status" value="1"/>
</dbReference>
<evidence type="ECO:0000313" key="1">
    <source>
        <dbReference type="EMBL" id="MRD46820.1"/>
    </source>
</evidence>
<dbReference type="Proteomes" id="UP000487350">
    <property type="component" value="Unassembled WGS sequence"/>
</dbReference>
<dbReference type="Gene3D" id="1.10.10.1150">
    <property type="entry name" value="Coenzyme PQQ synthesis protein D (PqqD)"/>
    <property type="match status" value="1"/>
</dbReference>
<accession>A0A844AR64</accession>
<dbReference type="InterPro" id="IPR041881">
    <property type="entry name" value="PqqD_sf"/>
</dbReference>
<dbReference type="OrthoDB" id="7356791at2"/>
<dbReference type="RefSeq" id="WP_153584158.1">
    <property type="nucleotide sequence ID" value="NZ_WJBU01000005.1"/>
</dbReference>
<evidence type="ECO:0000313" key="2">
    <source>
        <dbReference type="Proteomes" id="UP000487350"/>
    </source>
</evidence>